<dbReference type="EMBL" id="UINC01059583">
    <property type="protein sequence ID" value="SVB83159.1"/>
    <property type="molecule type" value="Genomic_DNA"/>
</dbReference>
<dbReference type="PROSITE" id="PS51186">
    <property type="entry name" value="GNAT"/>
    <property type="match status" value="1"/>
</dbReference>
<dbReference type="GO" id="GO:0016747">
    <property type="term" value="F:acyltransferase activity, transferring groups other than amino-acyl groups"/>
    <property type="evidence" value="ECO:0007669"/>
    <property type="project" value="InterPro"/>
</dbReference>
<dbReference type="AlphaFoldDB" id="A0A382H7L5"/>
<feature type="domain" description="N-acetyltransferase" evidence="1">
    <location>
        <begin position="5"/>
        <end position="137"/>
    </location>
</feature>
<dbReference type="SUPFAM" id="SSF55729">
    <property type="entry name" value="Acyl-CoA N-acyltransferases (Nat)"/>
    <property type="match status" value="1"/>
</dbReference>
<dbReference type="Gene3D" id="3.40.630.30">
    <property type="match status" value="1"/>
</dbReference>
<sequence length="137" mass="16203">MDLDVKLKPVTRSDIRFLYNQLKERDPAINISHKKMPSYTEHSKFVLSRPYSKWYIVFYKNKKIGNVYLTKMNEIGIFILKSIKIKGIGTIILEKLLKMNPRTRYLANVNPRNTKSSSFFKKNGFKLIQHTYELTLN</sequence>
<dbReference type="Pfam" id="PF00583">
    <property type="entry name" value="Acetyltransf_1"/>
    <property type="match status" value="1"/>
</dbReference>
<evidence type="ECO:0000259" key="1">
    <source>
        <dbReference type="PROSITE" id="PS51186"/>
    </source>
</evidence>
<gene>
    <name evidence="2" type="ORF">METZ01_LOCUS236013</name>
</gene>
<proteinExistence type="predicted"/>
<dbReference type="InterPro" id="IPR016181">
    <property type="entry name" value="Acyl_CoA_acyltransferase"/>
</dbReference>
<reference evidence="2" key="1">
    <citation type="submission" date="2018-05" db="EMBL/GenBank/DDBJ databases">
        <authorList>
            <person name="Lanie J.A."/>
            <person name="Ng W.-L."/>
            <person name="Kazmierczak K.M."/>
            <person name="Andrzejewski T.M."/>
            <person name="Davidsen T.M."/>
            <person name="Wayne K.J."/>
            <person name="Tettelin H."/>
            <person name="Glass J.I."/>
            <person name="Rusch D."/>
            <person name="Podicherti R."/>
            <person name="Tsui H.-C.T."/>
            <person name="Winkler M.E."/>
        </authorList>
    </citation>
    <scope>NUCLEOTIDE SEQUENCE</scope>
</reference>
<protein>
    <recommendedName>
        <fullName evidence="1">N-acetyltransferase domain-containing protein</fullName>
    </recommendedName>
</protein>
<organism evidence="2">
    <name type="scientific">marine metagenome</name>
    <dbReference type="NCBI Taxonomy" id="408172"/>
    <lineage>
        <taxon>unclassified sequences</taxon>
        <taxon>metagenomes</taxon>
        <taxon>ecological metagenomes</taxon>
    </lineage>
</organism>
<name>A0A382H7L5_9ZZZZ</name>
<accession>A0A382H7L5</accession>
<dbReference type="InterPro" id="IPR000182">
    <property type="entry name" value="GNAT_dom"/>
</dbReference>
<evidence type="ECO:0000313" key="2">
    <source>
        <dbReference type="EMBL" id="SVB83159.1"/>
    </source>
</evidence>